<dbReference type="Proteomes" id="UP000644749">
    <property type="component" value="Unassembled WGS sequence"/>
</dbReference>
<evidence type="ECO:0008006" key="4">
    <source>
        <dbReference type="Google" id="ProtNLM"/>
    </source>
</evidence>
<gene>
    <name evidence="2" type="ORF">JL111_14545</name>
</gene>
<comment type="caution">
    <text evidence="2">The sequence shown here is derived from an EMBL/GenBank/DDBJ whole genome shotgun (WGS) entry which is preliminary data.</text>
</comment>
<name>A0ABS1S7K1_9RHOB</name>
<evidence type="ECO:0000313" key="3">
    <source>
        <dbReference type="Proteomes" id="UP000644749"/>
    </source>
</evidence>
<keyword evidence="3" id="KW-1185">Reference proteome</keyword>
<accession>A0ABS1S7K1</accession>
<keyword evidence="1" id="KW-0732">Signal</keyword>
<organism evidence="2 3">
    <name type="scientific">Paracoccus aerius</name>
    <dbReference type="NCBI Taxonomy" id="1915382"/>
    <lineage>
        <taxon>Bacteria</taxon>
        <taxon>Pseudomonadati</taxon>
        <taxon>Pseudomonadota</taxon>
        <taxon>Alphaproteobacteria</taxon>
        <taxon>Rhodobacterales</taxon>
        <taxon>Paracoccaceae</taxon>
        <taxon>Paracoccus</taxon>
    </lineage>
</organism>
<reference evidence="2 3" key="1">
    <citation type="submission" date="2021-01" db="EMBL/GenBank/DDBJ databases">
        <title>011410 draft genome.</title>
        <authorList>
            <person name="Lang L."/>
        </authorList>
    </citation>
    <scope>NUCLEOTIDE SEQUENCE [LARGE SCALE GENOMIC DNA]</scope>
    <source>
        <strain evidence="2 3">KCTC 42845</strain>
    </source>
</reference>
<dbReference type="EMBL" id="JAESHT010000013">
    <property type="protein sequence ID" value="MBL3674704.1"/>
    <property type="molecule type" value="Genomic_DNA"/>
</dbReference>
<dbReference type="RefSeq" id="WP_191311444.1">
    <property type="nucleotide sequence ID" value="NZ_BNCL01000013.1"/>
</dbReference>
<evidence type="ECO:0000313" key="2">
    <source>
        <dbReference type="EMBL" id="MBL3674704.1"/>
    </source>
</evidence>
<sequence>MRCLVLLLILAACASPSPQMAGAVRHDIRLQGIDFAIFHKEDRAEVIRMTFVPRPKTRNIPALMAEAVARTTGCEVIAFSGKALAPGDTGVARFDLDCWNVLSPRPGS</sequence>
<protein>
    <recommendedName>
        <fullName evidence="4">Lipoprotein</fullName>
    </recommendedName>
</protein>
<feature type="signal peptide" evidence="1">
    <location>
        <begin position="1"/>
        <end position="21"/>
    </location>
</feature>
<feature type="chain" id="PRO_5045716459" description="Lipoprotein" evidence="1">
    <location>
        <begin position="22"/>
        <end position="108"/>
    </location>
</feature>
<proteinExistence type="predicted"/>
<evidence type="ECO:0000256" key="1">
    <source>
        <dbReference type="SAM" id="SignalP"/>
    </source>
</evidence>